<comment type="caution">
    <text evidence="1">The sequence shown here is derived from an EMBL/GenBank/DDBJ whole genome shotgun (WGS) entry which is preliminary data.</text>
</comment>
<feature type="non-terminal residue" evidence="1">
    <location>
        <position position="166"/>
    </location>
</feature>
<evidence type="ECO:0000313" key="1">
    <source>
        <dbReference type="EMBL" id="EQD50588.1"/>
    </source>
</evidence>
<dbReference type="AlphaFoldDB" id="T1A0Z9"/>
<organism evidence="1">
    <name type="scientific">mine drainage metagenome</name>
    <dbReference type="NCBI Taxonomy" id="410659"/>
    <lineage>
        <taxon>unclassified sequences</taxon>
        <taxon>metagenomes</taxon>
        <taxon>ecological metagenomes</taxon>
    </lineage>
</organism>
<feature type="non-terminal residue" evidence="1">
    <location>
        <position position="1"/>
    </location>
</feature>
<reference evidence="1" key="1">
    <citation type="submission" date="2013-08" db="EMBL/GenBank/DDBJ databases">
        <authorList>
            <person name="Mendez C."/>
            <person name="Richter M."/>
            <person name="Ferrer M."/>
            <person name="Sanchez J."/>
        </authorList>
    </citation>
    <scope>NUCLEOTIDE SEQUENCE</scope>
</reference>
<gene>
    <name evidence="1" type="ORF">B1B_11187</name>
</gene>
<protein>
    <submittedName>
        <fullName evidence="1">ISXo8 transposase</fullName>
    </submittedName>
</protein>
<dbReference type="EMBL" id="AUZY01007243">
    <property type="protein sequence ID" value="EQD50588.1"/>
    <property type="molecule type" value="Genomic_DNA"/>
</dbReference>
<accession>T1A0Z9</accession>
<proteinExistence type="predicted"/>
<reference evidence="1" key="2">
    <citation type="journal article" date="2014" name="ISME J.">
        <title>Microbial stratification in low pH oxic and suboxic macroscopic growths along an acid mine drainage.</title>
        <authorList>
            <person name="Mendez-Garcia C."/>
            <person name="Mesa V."/>
            <person name="Sprenger R.R."/>
            <person name="Richter M."/>
            <person name="Diez M.S."/>
            <person name="Solano J."/>
            <person name="Bargiela R."/>
            <person name="Golyshina O.V."/>
            <person name="Manteca A."/>
            <person name="Ramos J.L."/>
            <person name="Gallego J.R."/>
            <person name="Llorente I."/>
            <person name="Martins Dos Santos V.A."/>
            <person name="Jensen O.N."/>
            <person name="Pelaez A.I."/>
            <person name="Sanchez J."/>
            <person name="Ferrer M."/>
        </authorList>
    </citation>
    <scope>NUCLEOTIDE SEQUENCE</scope>
</reference>
<sequence length="166" mass="18261">DLAFIAGLRQRALAFCLGLKSTAACWHANEAWTSAIPAPPYLGRGRHRVGVPAKPRIHTVAEIRQGIATDQWRQVAYRDGVDGKPLVREFVALRAHLTNGQQVKDGITPDASDELWLLLERPSGSTDKNGIKQYAISGPDAMSLDELAQISHVRPVIERNSYENAK</sequence>
<name>T1A0Z9_9ZZZZ</name>